<feature type="domain" description="Heterokaryon incompatibility" evidence="1">
    <location>
        <begin position="46"/>
        <end position="203"/>
    </location>
</feature>
<evidence type="ECO:0000313" key="2">
    <source>
        <dbReference type="EMBL" id="KAK9778068.1"/>
    </source>
</evidence>
<name>A0ABR2XW72_9PEZI</name>
<dbReference type="InterPro" id="IPR052895">
    <property type="entry name" value="HetReg/Transcr_Mod"/>
</dbReference>
<accession>A0ABR2XW72</accession>
<gene>
    <name evidence="2" type="ORF">SCAR479_05394</name>
</gene>
<dbReference type="Proteomes" id="UP001465668">
    <property type="component" value="Unassembled WGS sequence"/>
</dbReference>
<proteinExistence type="predicted"/>
<evidence type="ECO:0000259" key="1">
    <source>
        <dbReference type="Pfam" id="PF06985"/>
    </source>
</evidence>
<evidence type="ECO:0000313" key="3">
    <source>
        <dbReference type="Proteomes" id="UP001465668"/>
    </source>
</evidence>
<keyword evidence="3" id="KW-1185">Reference proteome</keyword>
<dbReference type="PANTHER" id="PTHR24148:SF82">
    <property type="entry name" value="HETEROKARYON INCOMPATIBILITY DOMAIN-CONTAINING PROTEIN"/>
    <property type="match status" value="1"/>
</dbReference>
<dbReference type="Pfam" id="PF26639">
    <property type="entry name" value="Het-6_barrel"/>
    <property type="match status" value="1"/>
</dbReference>
<protein>
    <submittedName>
        <fullName evidence="2">Heterokaryon incompatibility domain-containing protein</fullName>
    </submittedName>
</protein>
<organism evidence="2 3">
    <name type="scientific">Seiridium cardinale</name>
    <dbReference type="NCBI Taxonomy" id="138064"/>
    <lineage>
        <taxon>Eukaryota</taxon>
        <taxon>Fungi</taxon>
        <taxon>Dikarya</taxon>
        <taxon>Ascomycota</taxon>
        <taxon>Pezizomycotina</taxon>
        <taxon>Sordariomycetes</taxon>
        <taxon>Xylariomycetidae</taxon>
        <taxon>Amphisphaeriales</taxon>
        <taxon>Sporocadaceae</taxon>
        <taxon>Seiridium</taxon>
    </lineage>
</organism>
<dbReference type="Pfam" id="PF06985">
    <property type="entry name" value="HET"/>
    <property type="match status" value="1"/>
</dbReference>
<dbReference type="PANTHER" id="PTHR24148">
    <property type="entry name" value="ANKYRIN REPEAT DOMAIN-CONTAINING PROTEIN 39 HOMOLOG-RELATED"/>
    <property type="match status" value="1"/>
</dbReference>
<dbReference type="InterPro" id="IPR010730">
    <property type="entry name" value="HET"/>
</dbReference>
<dbReference type="EMBL" id="JARVKM010000018">
    <property type="protein sequence ID" value="KAK9778068.1"/>
    <property type="molecule type" value="Genomic_DNA"/>
</dbReference>
<sequence length="610" mass="68524">MGRSSPYRDLNISKNEIRLLEILPALGSAALQAYVLHTSVQDPPPYETISYCWGDASVRGTVVLDGSDFDVPASCLAVLRCMRKVDKSRRVWIDAICIDQSNIDERGSQVALMSQIYRSAQVNLVYLGEEDELTRRGLACVRALLQEVRRKTNEFSEFHEVMRSYKWSMPRDVNMSIDCVLDEEALTSLFGHPWFQRLWVVQEAVLAPSSLCFFGPGLTVSLIELIRAAIWISYNSHSVSRKLHDNDNLHNAADLWSLVDDREASKASRNAYHSDLSSLMFLSRYRLSTEPKDRVFGVIGLLSRDDETPEEKVDISLLKTDYNKTLEQILCDAARYAIQESNDLRILELVFHGNNLDSLSLGNFPSWAPRIDAPLIEKERAENFPHICFKADNNDGVSPEYVKRDFSGDETLSLTGYAISTIEKTSDIFTSEVMEDGTTLARLLRMVLGMVRTGNLADIRLWGDNQGIENGLSPMLASTLMGGNLKGQLVGKDELEAFRVFLETLLVGSEKYDPDDEQWQCLESACKYRRFFLGSLGFIGMGPSCILPGDYVTILYGGYLPFVMRSLAEDPDVVANYHMLGPAYVQGVMDGTYIKSADELGFELVLFNMI</sequence>
<comment type="caution">
    <text evidence="2">The sequence shown here is derived from an EMBL/GenBank/DDBJ whole genome shotgun (WGS) entry which is preliminary data.</text>
</comment>
<reference evidence="2 3" key="1">
    <citation type="submission" date="2024-02" db="EMBL/GenBank/DDBJ databases">
        <title>First draft genome assembly of two strains of Seiridium cardinale.</title>
        <authorList>
            <person name="Emiliani G."/>
            <person name="Scali E."/>
        </authorList>
    </citation>
    <scope>NUCLEOTIDE SEQUENCE [LARGE SCALE GENOMIC DNA]</scope>
    <source>
        <strain evidence="2 3">BM-138-000479</strain>
    </source>
</reference>